<dbReference type="FunFam" id="1.20.1050.10:FF:000010">
    <property type="entry name" value="Maleylacetoacetate isomerase isoform 1"/>
    <property type="match status" value="1"/>
</dbReference>
<dbReference type="GO" id="GO:0005739">
    <property type="term" value="C:mitochondrion"/>
    <property type="evidence" value="ECO:0007669"/>
    <property type="project" value="TreeGrafter"/>
</dbReference>
<evidence type="ECO:0000259" key="3">
    <source>
        <dbReference type="PROSITE" id="PS50405"/>
    </source>
</evidence>
<accession>A0A0J6EXC7</accession>
<dbReference type="InterPro" id="IPR036282">
    <property type="entry name" value="Glutathione-S-Trfase_C_sf"/>
</dbReference>
<gene>
    <name evidence="4" type="ORF">CPAG_01538</name>
</gene>
<reference evidence="5" key="3">
    <citation type="journal article" date="2010" name="Genome Res.">
        <title>Population genomic sequencing of Coccidioides fungi reveals recent hybridization and transposon control.</title>
        <authorList>
            <person name="Neafsey D.E."/>
            <person name="Barker B.M."/>
            <person name="Sharpton T.J."/>
            <person name="Stajich J.E."/>
            <person name="Park D.J."/>
            <person name="Whiston E."/>
            <person name="Hung C.-Y."/>
            <person name="McMahan C."/>
            <person name="White J."/>
            <person name="Sykes S."/>
            <person name="Heiman D."/>
            <person name="Young S."/>
            <person name="Zeng Q."/>
            <person name="Abouelleil A."/>
            <person name="Aftuck L."/>
            <person name="Bessette D."/>
            <person name="Brown A."/>
            <person name="FitzGerald M."/>
            <person name="Lui A."/>
            <person name="Macdonald J.P."/>
            <person name="Priest M."/>
            <person name="Orbach M.J."/>
            <person name="Galgiani J.N."/>
            <person name="Kirkland T.N."/>
            <person name="Cole G.T."/>
            <person name="Birren B.W."/>
            <person name="Henn M.R."/>
            <person name="Taylor J.W."/>
            <person name="Rounsley S.D."/>
        </authorList>
    </citation>
    <scope>NUCLEOTIDE SEQUENCE [LARGE SCALE GENOMIC DNA]</scope>
    <source>
        <strain evidence="5">RMSCC 3488</strain>
    </source>
</reference>
<dbReference type="GO" id="GO:0006749">
    <property type="term" value="P:glutathione metabolic process"/>
    <property type="evidence" value="ECO:0007669"/>
    <property type="project" value="TreeGrafter"/>
</dbReference>
<dbReference type="SUPFAM" id="SSF47616">
    <property type="entry name" value="GST C-terminal domain-like"/>
    <property type="match status" value="1"/>
</dbReference>
<comment type="similarity">
    <text evidence="1">Belongs to the GST superfamily. Zeta family.</text>
</comment>
<dbReference type="InterPro" id="IPR004046">
    <property type="entry name" value="GST_C"/>
</dbReference>
<dbReference type="GO" id="GO:0006559">
    <property type="term" value="P:L-phenylalanine catabolic process"/>
    <property type="evidence" value="ECO:0007669"/>
    <property type="project" value="TreeGrafter"/>
</dbReference>
<dbReference type="SUPFAM" id="SSF52833">
    <property type="entry name" value="Thioredoxin-like"/>
    <property type="match status" value="1"/>
</dbReference>
<dbReference type="GO" id="GO:0016034">
    <property type="term" value="F:maleylacetoacetate isomerase activity"/>
    <property type="evidence" value="ECO:0007669"/>
    <property type="project" value="TreeGrafter"/>
</dbReference>
<evidence type="ECO:0000313" key="4">
    <source>
        <dbReference type="EMBL" id="KMM65186.1"/>
    </source>
</evidence>
<organism evidence="4 5">
    <name type="scientific">Coccidioides posadasii RMSCC 3488</name>
    <dbReference type="NCBI Taxonomy" id="454284"/>
    <lineage>
        <taxon>Eukaryota</taxon>
        <taxon>Fungi</taxon>
        <taxon>Dikarya</taxon>
        <taxon>Ascomycota</taxon>
        <taxon>Pezizomycotina</taxon>
        <taxon>Eurotiomycetes</taxon>
        <taxon>Eurotiomycetidae</taxon>
        <taxon>Onygenales</taxon>
        <taxon>Onygenaceae</taxon>
        <taxon>Coccidioides</taxon>
    </lineage>
</organism>
<dbReference type="VEuPathDB" id="FungiDB:CPAG_01538"/>
<dbReference type="NCBIfam" id="TIGR01262">
    <property type="entry name" value="maiA"/>
    <property type="match status" value="1"/>
</dbReference>
<reference evidence="4 5" key="1">
    <citation type="submission" date="2007-06" db="EMBL/GenBank/DDBJ databases">
        <title>The Genome Sequence of Coccidioides posadasii RMSCC_3488.</title>
        <authorList>
            <consortium name="Coccidioides Genome Resources Consortium"/>
            <consortium name="The Broad Institute Genome Sequencing Platform"/>
            <person name="Henn M.R."/>
            <person name="Sykes S."/>
            <person name="Young S."/>
            <person name="Jaffe D."/>
            <person name="Berlin A."/>
            <person name="Alvarez P."/>
            <person name="Butler J."/>
            <person name="Gnerre S."/>
            <person name="Grabherr M."/>
            <person name="Mauceli E."/>
            <person name="Brockman W."/>
            <person name="Kodira C."/>
            <person name="Alvarado L."/>
            <person name="Zeng Q."/>
            <person name="Crawford M."/>
            <person name="Antoine C."/>
            <person name="Devon K."/>
            <person name="Galgiani J."/>
            <person name="Orsborn K."/>
            <person name="Lewis M.L."/>
            <person name="Nusbaum C."/>
            <person name="Galagan J."/>
            <person name="Birren B."/>
        </authorList>
    </citation>
    <scope>NUCLEOTIDE SEQUENCE [LARGE SCALE GENOMIC DNA]</scope>
    <source>
        <strain evidence="4 5">RMSCC 3488</strain>
    </source>
</reference>
<dbReference type="Gene3D" id="3.40.30.10">
    <property type="entry name" value="Glutaredoxin"/>
    <property type="match status" value="1"/>
</dbReference>
<protein>
    <submittedName>
        <fullName evidence="4">Maleylacetoacetate isomerase</fullName>
    </submittedName>
</protein>
<feature type="domain" description="GST C-terminal" evidence="3">
    <location>
        <begin position="105"/>
        <end position="227"/>
    </location>
</feature>
<sequence>MTTPNFELYGYFRSSCSGRLRIAFHLKSIPYTRHPVNLLKGEQHSDTYKSLNPTNTVPLLVVSNINNTVSPSSASFSIGQSLAALEYLEEALPTNARPLLPPLSDPVARAHVRTICNIIACDVQPVTNLKIQKKVKALDGDPTVWSRDLATQGFGAVEKLLELSAGRFCVGDEITLADVCLVPAVWAAERVGMDLAQFPITKRVFEEMLKEEAVQKAHWQKQEDTPEDLRA</sequence>
<dbReference type="OrthoDB" id="202840at2759"/>
<dbReference type="InterPro" id="IPR034330">
    <property type="entry name" value="GST_Zeta_C"/>
</dbReference>
<evidence type="ECO:0000313" key="5">
    <source>
        <dbReference type="Proteomes" id="UP000054567"/>
    </source>
</evidence>
<dbReference type="PROSITE" id="PS50405">
    <property type="entry name" value="GST_CTER"/>
    <property type="match status" value="1"/>
</dbReference>
<dbReference type="SFLD" id="SFLDG00358">
    <property type="entry name" value="Main_(cytGST)"/>
    <property type="match status" value="1"/>
</dbReference>
<dbReference type="Gene3D" id="1.20.1050.10">
    <property type="match status" value="1"/>
</dbReference>
<dbReference type="SFLD" id="SFLDS00019">
    <property type="entry name" value="Glutathione_Transferase_(cytos"/>
    <property type="match status" value="1"/>
</dbReference>
<feature type="domain" description="GST N-terminal" evidence="2">
    <location>
        <begin position="4"/>
        <end position="96"/>
    </location>
</feature>
<dbReference type="PANTHER" id="PTHR42673:SF4">
    <property type="entry name" value="MALEYLACETOACETATE ISOMERASE"/>
    <property type="match status" value="1"/>
</dbReference>
<dbReference type="InterPro" id="IPR010987">
    <property type="entry name" value="Glutathione-S-Trfase_C-like"/>
</dbReference>
<keyword evidence="4" id="KW-0413">Isomerase</keyword>
<name>A0A0J6EXC7_COCPO</name>
<dbReference type="Pfam" id="PF13409">
    <property type="entry name" value="GST_N_2"/>
    <property type="match status" value="1"/>
</dbReference>
<dbReference type="InterPro" id="IPR040079">
    <property type="entry name" value="Glutathione_S-Trfase"/>
</dbReference>
<dbReference type="GO" id="GO:0004364">
    <property type="term" value="F:glutathione transferase activity"/>
    <property type="evidence" value="ECO:0007669"/>
    <property type="project" value="TreeGrafter"/>
</dbReference>
<dbReference type="EMBL" id="DS268109">
    <property type="protein sequence ID" value="KMM65186.1"/>
    <property type="molecule type" value="Genomic_DNA"/>
</dbReference>
<dbReference type="InterPro" id="IPR004045">
    <property type="entry name" value="Glutathione_S-Trfase_N"/>
</dbReference>
<dbReference type="PANTHER" id="PTHR42673">
    <property type="entry name" value="MALEYLACETOACETATE ISOMERASE"/>
    <property type="match status" value="1"/>
</dbReference>
<dbReference type="Pfam" id="PF00043">
    <property type="entry name" value="GST_C"/>
    <property type="match status" value="1"/>
</dbReference>
<dbReference type="PROSITE" id="PS50404">
    <property type="entry name" value="GST_NTER"/>
    <property type="match status" value="1"/>
</dbReference>
<dbReference type="AlphaFoldDB" id="A0A0J6EXC7"/>
<evidence type="ECO:0000256" key="1">
    <source>
        <dbReference type="ARBA" id="ARBA00010007"/>
    </source>
</evidence>
<dbReference type="CDD" id="cd03191">
    <property type="entry name" value="GST_C_Zeta"/>
    <property type="match status" value="1"/>
</dbReference>
<proteinExistence type="inferred from homology"/>
<dbReference type="InterPro" id="IPR036249">
    <property type="entry name" value="Thioredoxin-like_sf"/>
</dbReference>
<reference evidence="5" key="2">
    <citation type="journal article" date="2009" name="Genome Res.">
        <title>Comparative genomic analyses of the human fungal pathogens Coccidioides and their relatives.</title>
        <authorList>
            <person name="Sharpton T.J."/>
            <person name="Stajich J.E."/>
            <person name="Rounsley S.D."/>
            <person name="Gardner M.J."/>
            <person name="Wortman J.R."/>
            <person name="Jordar V.S."/>
            <person name="Maiti R."/>
            <person name="Kodira C.D."/>
            <person name="Neafsey D.E."/>
            <person name="Zeng Q."/>
            <person name="Hung C.-Y."/>
            <person name="McMahan C."/>
            <person name="Muszewska A."/>
            <person name="Grynberg M."/>
            <person name="Mandel M.A."/>
            <person name="Kellner E.M."/>
            <person name="Barker B.M."/>
            <person name="Galgiani J.N."/>
            <person name="Orbach M.J."/>
            <person name="Kirkland T.N."/>
            <person name="Cole G.T."/>
            <person name="Henn M.R."/>
            <person name="Birren B.W."/>
            <person name="Taylor J.W."/>
        </authorList>
    </citation>
    <scope>NUCLEOTIDE SEQUENCE [LARGE SCALE GENOMIC DNA]</scope>
    <source>
        <strain evidence="5">RMSCC 3488</strain>
    </source>
</reference>
<dbReference type="Proteomes" id="UP000054567">
    <property type="component" value="Unassembled WGS sequence"/>
</dbReference>
<evidence type="ECO:0000259" key="2">
    <source>
        <dbReference type="PROSITE" id="PS50404"/>
    </source>
</evidence>
<dbReference type="InterPro" id="IPR005955">
    <property type="entry name" value="GST_Zeta"/>
</dbReference>